<evidence type="ECO:0000256" key="5">
    <source>
        <dbReference type="ARBA" id="ARBA00022975"/>
    </source>
</evidence>
<keyword evidence="5 6" id="KW-0665">Pyrimidine biosynthesis</keyword>
<feature type="binding site" description="in other chain" evidence="6">
    <location>
        <position position="112"/>
    </location>
    <ligand>
        <name>5-phospho-alpha-D-ribose 1-diphosphate</name>
        <dbReference type="ChEBI" id="CHEBI:58017"/>
        <note>ligand shared between dimeric partners</note>
    </ligand>
</feature>
<dbReference type="GO" id="GO:0004588">
    <property type="term" value="F:orotate phosphoribosyltransferase activity"/>
    <property type="evidence" value="ECO:0007669"/>
    <property type="project" value="UniProtKB-UniRule"/>
</dbReference>
<dbReference type="AlphaFoldDB" id="A0A3S0ZBD6"/>
<evidence type="ECO:0000256" key="4">
    <source>
        <dbReference type="ARBA" id="ARBA00022679"/>
    </source>
</evidence>
<evidence type="ECO:0000259" key="7">
    <source>
        <dbReference type="Pfam" id="PF00156"/>
    </source>
</evidence>
<feature type="binding site" evidence="6">
    <location>
        <position position="111"/>
    </location>
    <ligand>
        <name>5-phospho-alpha-D-ribose 1-diphosphate</name>
        <dbReference type="ChEBI" id="CHEBI:58017"/>
        <note>ligand shared between dimeric partners</note>
    </ligand>
</feature>
<comment type="subunit">
    <text evidence="6">Homodimer.</text>
</comment>
<comment type="pathway">
    <text evidence="1 6">Pyrimidine metabolism; UMP biosynthesis via de novo pathway; UMP from orotate: step 1/2.</text>
</comment>
<protein>
    <recommendedName>
        <fullName evidence="2 6">Orotate phosphoribosyltransferase</fullName>
        <shortName evidence="6">OPRT</shortName>
        <shortName evidence="6">OPRTase</shortName>
        <ecNumber evidence="2 6">2.4.2.10</ecNumber>
    </recommendedName>
</protein>
<comment type="caution">
    <text evidence="6">Lacks conserved residue(s) required for the propagation of feature annotation.</text>
</comment>
<dbReference type="GO" id="GO:0019856">
    <property type="term" value="P:pyrimidine nucleobase biosynthetic process"/>
    <property type="evidence" value="ECO:0007669"/>
    <property type="project" value="TreeGrafter"/>
</dbReference>
<dbReference type="NCBIfam" id="TIGR00336">
    <property type="entry name" value="pyrE"/>
    <property type="match status" value="1"/>
</dbReference>
<comment type="catalytic activity">
    <reaction evidence="6">
        <text>orotidine 5'-phosphate + diphosphate = orotate + 5-phospho-alpha-D-ribose 1-diphosphate</text>
        <dbReference type="Rhea" id="RHEA:10380"/>
        <dbReference type="ChEBI" id="CHEBI:30839"/>
        <dbReference type="ChEBI" id="CHEBI:33019"/>
        <dbReference type="ChEBI" id="CHEBI:57538"/>
        <dbReference type="ChEBI" id="CHEBI:58017"/>
        <dbReference type="EC" id="2.4.2.10"/>
    </reaction>
</comment>
<accession>A0A3S0ZBD6</accession>
<dbReference type="STRING" id="211165.GCA_000317285_04655"/>
<evidence type="ECO:0000256" key="6">
    <source>
        <dbReference type="HAMAP-Rule" id="MF_01208"/>
    </source>
</evidence>
<dbReference type="Proteomes" id="UP000268857">
    <property type="component" value="Unassembled WGS sequence"/>
</dbReference>
<comment type="function">
    <text evidence="6">Catalyzes the transfer of a ribosyl phosphate group from 5-phosphoribose 1-diphosphate to orotate, leading to the formation of orotidine monophosphate (OMP).</text>
</comment>
<dbReference type="PANTHER" id="PTHR19278:SF9">
    <property type="entry name" value="URIDINE 5'-MONOPHOSPHATE SYNTHASE"/>
    <property type="match status" value="1"/>
</dbReference>
<evidence type="ECO:0000313" key="9">
    <source>
        <dbReference type="Proteomes" id="UP000268857"/>
    </source>
</evidence>
<dbReference type="InterPro" id="IPR029057">
    <property type="entry name" value="PRTase-like"/>
</dbReference>
<dbReference type="GO" id="GO:0000287">
    <property type="term" value="F:magnesium ion binding"/>
    <property type="evidence" value="ECO:0007669"/>
    <property type="project" value="UniProtKB-UniRule"/>
</dbReference>
<dbReference type="EMBL" id="RSCJ01000042">
    <property type="protein sequence ID" value="RUR72802.1"/>
    <property type="molecule type" value="Genomic_DNA"/>
</dbReference>
<name>A0A3S0ZBD6_CHLFR</name>
<comment type="similarity">
    <text evidence="6">Belongs to the purine/pyrimidine phosphoribosyltransferase family. PyrE subfamily.</text>
</comment>
<dbReference type="PANTHER" id="PTHR19278">
    <property type="entry name" value="OROTATE PHOSPHORIBOSYLTRANSFERASE"/>
    <property type="match status" value="1"/>
</dbReference>
<dbReference type="HAMAP" id="MF_01208">
    <property type="entry name" value="PyrE"/>
    <property type="match status" value="1"/>
</dbReference>
<feature type="binding site" description="in other chain" evidence="6">
    <location>
        <position position="46"/>
    </location>
    <ligand>
        <name>5-phospho-alpha-D-ribose 1-diphosphate</name>
        <dbReference type="ChEBI" id="CHEBI:58017"/>
        <note>ligand shared between dimeric partners</note>
    </ligand>
</feature>
<evidence type="ECO:0000256" key="3">
    <source>
        <dbReference type="ARBA" id="ARBA00022676"/>
    </source>
</evidence>
<organism evidence="8 9">
    <name type="scientific">Chlorogloeopsis fritschii PCC 6912</name>
    <dbReference type="NCBI Taxonomy" id="211165"/>
    <lineage>
        <taxon>Bacteria</taxon>
        <taxon>Bacillati</taxon>
        <taxon>Cyanobacteriota</taxon>
        <taxon>Cyanophyceae</taxon>
        <taxon>Nostocales</taxon>
        <taxon>Chlorogloeopsidaceae</taxon>
        <taxon>Chlorogloeopsis</taxon>
    </lineage>
</organism>
<gene>
    <name evidence="6 8" type="primary">pyrE</name>
    <name evidence="8" type="ORF">PCC6912_60730</name>
</gene>
<evidence type="ECO:0000256" key="2">
    <source>
        <dbReference type="ARBA" id="ARBA00011971"/>
    </source>
</evidence>
<dbReference type="InterPro" id="IPR004467">
    <property type="entry name" value="Or_phspho_trans_dom"/>
</dbReference>
<keyword evidence="6" id="KW-0460">Magnesium</keyword>
<dbReference type="GO" id="GO:0044205">
    <property type="term" value="P:'de novo' UMP biosynthetic process"/>
    <property type="evidence" value="ECO:0007669"/>
    <property type="project" value="UniProtKB-UniRule"/>
</dbReference>
<dbReference type="Gene3D" id="3.40.50.2020">
    <property type="match status" value="1"/>
</dbReference>
<sequence>MAFWVDNSRLNWFVDYYLEANSMTEQADLAQRIYQTSRIIGNFQLRSGATSHEYFDKYLFEADPRLLQDIAQALLPLIPEDAEALAGLEMGGIPIATILSQLSGLPTLFVRKVAKEYGTCKLAEGGAVQRRLVIVEDVVTSGGQIIQSARALRQAGADIVKVISVIDREAGGAANLHQENLDFKSLFTMSDLKATAQFHRGT</sequence>
<feature type="binding site" evidence="6">
    <location>
        <position position="140"/>
    </location>
    <ligand>
        <name>orotate</name>
        <dbReference type="ChEBI" id="CHEBI:30839"/>
    </ligand>
</feature>
<dbReference type="SUPFAM" id="SSF53271">
    <property type="entry name" value="PRTase-like"/>
    <property type="match status" value="1"/>
</dbReference>
<feature type="binding site" description="in other chain" evidence="6">
    <location>
        <begin position="136"/>
        <end position="144"/>
    </location>
    <ligand>
        <name>5-phospho-alpha-D-ribose 1-diphosphate</name>
        <dbReference type="ChEBI" id="CHEBI:58017"/>
        <note>ligand shared between dimeric partners</note>
    </ligand>
</feature>
<feature type="domain" description="Phosphoribosyltransferase" evidence="7">
    <location>
        <begin position="78"/>
        <end position="172"/>
    </location>
</feature>
<dbReference type="InterPro" id="IPR000836">
    <property type="entry name" value="PRTase_dom"/>
</dbReference>
<dbReference type="CDD" id="cd06223">
    <property type="entry name" value="PRTases_typeI"/>
    <property type="match status" value="1"/>
</dbReference>
<keyword evidence="9" id="KW-1185">Reference proteome</keyword>
<dbReference type="UniPathway" id="UPA00070">
    <property type="reaction ID" value="UER00119"/>
</dbReference>
<dbReference type="InterPro" id="IPR023031">
    <property type="entry name" value="OPRT"/>
</dbReference>
<keyword evidence="4 6" id="KW-0808">Transferase</keyword>
<comment type="caution">
    <text evidence="8">The sequence shown here is derived from an EMBL/GenBank/DDBJ whole genome shotgun (WGS) entry which is preliminary data.</text>
</comment>
<feature type="binding site" evidence="6">
    <location>
        <position position="115"/>
    </location>
    <ligand>
        <name>5-phospho-alpha-D-ribose 1-diphosphate</name>
        <dbReference type="ChEBI" id="CHEBI:58017"/>
        <note>ligand shared between dimeric partners</note>
    </ligand>
</feature>
<feature type="binding site" evidence="6">
    <location>
        <position position="168"/>
    </location>
    <ligand>
        <name>orotate</name>
        <dbReference type="ChEBI" id="CHEBI:30839"/>
    </ligand>
</feature>
<reference evidence="8 9" key="1">
    <citation type="journal article" date="2019" name="Genome Biol. Evol.">
        <title>Day and night: Metabolic profiles and evolutionary relationships of six axenic non-marine cyanobacteria.</title>
        <authorList>
            <person name="Will S.E."/>
            <person name="Henke P."/>
            <person name="Boedeker C."/>
            <person name="Huang S."/>
            <person name="Brinkmann H."/>
            <person name="Rohde M."/>
            <person name="Jarek M."/>
            <person name="Friedl T."/>
            <person name="Seufert S."/>
            <person name="Schumacher M."/>
            <person name="Overmann J."/>
            <person name="Neumann-Schaal M."/>
            <person name="Petersen J."/>
        </authorList>
    </citation>
    <scope>NUCLEOTIDE SEQUENCE [LARGE SCALE GENOMIC DNA]</scope>
    <source>
        <strain evidence="8 9">PCC 6912</strain>
    </source>
</reference>
<evidence type="ECO:0000313" key="8">
    <source>
        <dbReference type="EMBL" id="RUR72802.1"/>
    </source>
</evidence>
<evidence type="ECO:0000256" key="1">
    <source>
        <dbReference type="ARBA" id="ARBA00004889"/>
    </source>
</evidence>
<keyword evidence="3 6" id="KW-0328">Glycosyltransferase</keyword>
<comment type="cofactor">
    <cofactor evidence="6">
        <name>Mg(2+)</name>
        <dbReference type="ChEBI" id="CHEBI:18420"/>
    </cofactor>
</comment>
<dbReference type="EC" id="2.4.2.10" evidence="2 6"/>
<proteinExistence type="inferred from homology"/>
<dbReference type="Pfam" id="PF00156">
    <property type="entry name" value="Pribosyltran"/>
    <property type="match status" value="1"/>
</dbReference>